<dbReference type="InterPro" id="IPR014327">
    <property type="entry name" value="RNA_pol_sigma70_bacteroid"/>
</dbReference>
<gene>
    <name evidence="7" type="ORF">P0Y49_17790</name>
</gene>
<dbReference type="SUPFAM" id="SSF88659">
    <property type="entry name" value="Sigma3 and sigma4 domains of RNA polymerase sigma factors"/>
    <property type="match status" value="1"/>
</dbReference>
<feature type="domain" description="RNA polymerase sigma factor 70 region 4 type 2" evidence="6">
    <location>
        <begin position="125"/>
        <end position="175"/>
    </location>
</feature>
<dbReference type="Pfam" id="PF04542">
    <property type="entry name" value="Sigma70_r2"/>
    <property type="match status" value="1"/>
</dbReference>
<protein>
    <submittedName>
        <fullName evidence="7">RNA polymerase sigma-70 factor</fullName>
    </submittedName>
</protein>
<proteinExistence type="inferred from homology"/>
<dbReference type="PANTHER" id="PTHR43133:SF46">
    <property type="entry name" value="RNA POLYMERASE SIGMA-70 FACTOR ECF SUBFAMILY"/>
    <property type="match status" value="1"/>
</dbReference>
<dbReference type="InterPro" id="IPR014284">
    <property type="entry name" value="RNA_pol_sigma-70_dom"/>
</dbReference>
<dbReference type="Gene3D" id="1.10.10.10">
    <property type="entry name" value="Winged helix-like DNA-binding domain superfamily/Winged helix DNA-binding domain"/>
    <property type="match status" value="1"/>
</dbReference>
<dbReference type="NCBIfam" id="TIGR02937">
    <property type="entry name" value="sigma70-ECF"/>
    <property type="match status" value="1"/>
</dbReference>
<dbReference type="InterPro" id="IPR007627">
    <property type="entry name" value="RNA_pol_sigma70_r2"/>
</dbReference>
<dbReference type="GO" id="GO:0003677">
    <property type="term" value="F:DNA binding"/>
    <property type="evidence" value="ECO:0007669"/>
    <property type="project" value="InterPro"/>
</dbReference>
<name>A0AAJ5W7L8_9SPHI</name>
<evidence type="ECO:0000259" key="6">
    <source>
        <dbReference type="Pfam" id="PF08281"/>
    </source>
</evidence>
<dbReference type="GO" id="GO:0006352">
    <property type="term" value="P:DNA-templated transcription initiation"/>
    <property type="evidence" value="ECO:0007669"/>
    <property type="project" value="InterPro"/>
</dbReference>
<evidence type="ECO:0000256" key="4">
    <source>
        <dbReference type="ARBA" id="ARBA00023163"/>
    </source>
</evidence>
<dbReference type="InterPro" id="IPR039425">
    <property type="entry name" value="RNA_pol_sigma-70-like"/>
</dbReference>
<organism evidence="7 8">
    <name type="scientific">Candidatus Pedobacter colombiensis</name>
    <dbReference type="NCBI Taxonomy" id="3121371"/>
    <lineage>
        <taxon>Bacteria</taxon>
        <taxon>Pseudomonadati</taxon>
        <taxon>Bacteroidota</taxon>
        <taxon>Sphingobacteriia</taxon>
        <taxon>Sphingobacteriales</taxon>
        <taxon>Sphingobacteriaceae</taxon>
        <taxon>Pedobacter</taxon>
    </lineage>
</organism>
<reference evidence="7" key="1">
    <citation type="submission" date="2023-03" db="EMBL/GenBank/DDBJ databases">
        <title>Andean soil-derived lignocellulolytic bacterial consortium as a source of novel taxa and putative plastic-active enzymes.</title>
        <authorList>
            <person name="Diaz-Garcia L."/>
            <person name="Chuvochina M."/>
            <person name="Feuerriegel G."/>
            <person name="Bunk B."/>
            <person name="Sproer C."/>
            <person name="Streit W.R."/>
            <person name="Rodriguez L.M."/>
            <person name="Overmann J."/>
            <person name="Jimenez D.J."/>
        </authorList>
    </citation>
    <scope>NUCLEOTIDE SEQUENCE</scope>
    <source>
        <strain evidence="7">MAG 3858</strain>
    </source>
</reference>
<dbReference type="GO" id="GO:0016987">
    <property type="term" value="F:sigma factor activity"/>
    <property type="evidence" value="ECO:0007669"/>
    <property type="project" value="UniProtKB-KW"/>
</dbReference>
<dbReference type="InterPro" id="IPR036388">
    <property type="entry name" value="WH-like_DNA-bd_sf"/>
</dbReference>
<comment type="similarity">
    <text evidence="1">Belongs to the sigma-70 factor family. ECF subfamily.</text>
</comment>
<dbReference type="Gene3D" id="1.10.1740.10">
    <property type="match status" value="1"/>
</dbReference>
<dbReference type="NCBIfam" id="TIGR02985">
    <property type="entry name" value="Sig70_bacteroi1"/>
    <property type="match status" value="1"/>
</dbReference>
<evidence type="ECO:0000256" key="1">
    <source>
        <dbReference type="ARBA" id="ARBA00010641"/>
    </source>
</evidence>
<evidence type="ECO:0000256" key="2">
    <source>
        <dbReference type="ARBA" id="ARBA00023015"/>
    </source>
</evidence>
<dbReference type="InterPro" id="IPR013325">
    <property type="entry name" value="RNA_pol_sigma_r2"/>
</dbReference>
<dbReference type="SUPFAM" id="SSF88946">
    <property type="entry name" value="Sigma2 domain of RNA polymerase sigma factors"/>
    <property type="match status" value="1"/>
</dbReference>
<dbReference type="InterPro" id="IPR013324">
    <property type="entry name" value="RNA_pol_sigma_r3/r4-like"/>
</dbReference>
<evidence type="ECO:0000259" key="5">
    <source>
        <dbReference type="Pfam" id="PF04542"/>
    </source>
</evidence>
<dbReference type="EMBL" id="CP119313">
    <property type="protein sequence ID" value="WEK18643.1"/>
    <property type="molecule type" value="Genomic_DNA"/>
</dbReference>
<evidence type="ECO:0000313" key="8">
    <source>
        <dbReference type="Proteomes" id="UP001214530"/>
    </source>
</evidence>
<keyword evidence="2" id="KW-0805">Transcription regulation</keyword>
<dbReference type="Proteomes" id="UP001214530">
    <property type="component" value="Chromosome"/>
</dbReference>
<evidence type="ECO:0000313" key="7">
    <source>
        <dbReference type="EMBL" id="WEK18643.1"/>
    </source>
</evidence>
<dbReference type="InterPro" id="IPR013249">
    <property type="entry name" value="RNA_pol_sigma70_r4_t2"/>
</dbReference>
<sequence>MVTDVKEDEQYWMDGFRNGNNQALSHFFDLHYKPLSYFATRLTQDAMEAEDIVANCFVKLWKRHEDFQTVNNIKAFLYISCRNACLDHLKQLKRKTTAQEEYFKQLEESEETILFQIIEAEFLQLLNAEIQLLPEKCGEIFKLIYFDGKKTDEIAAELDLSVKTIRNHKARAVALLKTSFLKKGMKDGLYLALLLFLQNR</sequence>
<dbReference type="PANTHER" id="PTHR43133">
    <property type="entry name" value="RNA POLYMERASE ECF-TYPE SIGMA FACTO"/>
    <property type="match status" value="1"/>
</dbReference>
<dbReference type="Pfam" id="PF08281">
    <property type="entry name" value="Sigma70_r4_2"/>
    <property type="match status" value="1"/>
</dbReference>
<evidence type="ECO:0000256" key="3">
    <source>
        <dbReference type="ARBA" id="ARBA00023082"/>
    </source>
</evidence>
<keyword evidence="3" id="KW-0731">Sigma factor</keyword>
<accession>A0AAJ5W7L8</accession>
<feature type="domain" description="RNA polymerase sigma-70 region 2" evidence="5">
    <location>
        <begin position="28"/>
        <end position="94"/>
    </location>
</feature>
<dbReference type="AlphaFoldDB" id="A0AAJ5W7L8"/>
<keyword evidence="4" id="KW-0804">Transcription</keyword>